<reference evidence="2" key="1">
    <citation type="submission" date="2017-05" db="UniProtKB">
        <authorList>
            <consortium name="EnsemblMetazoa"/>
        </authorList>
    </citation>
    <scope>IDENTIFICATION</scope>
</reference>
<name>A0A1X7VHJ2_AMPQE</name>
<sequence>MDLSNDWNCYQQDYVQDSDTEKSSLDSLVSFCNNTSLSSPCDEISENDDSSDSEKEEEKEESTFIDVEDLTVFPVHQSV</sequence>
<dbReference type="EnsemblMetazoa" id="Aqu2.1.39438_001">
    <property type="protein sequence ID" value="Aqu2.1.39438_001"/>
    <property type="gene ID" value="Aqu2.1.39438"/>
</dbReference>
<evidence type="ECO:0000313" key="2">
    <source>
        <dbReference type="EnsemblMetazoa" id="Aqu2.1.39438_001"/>
    </source>
</evidence>
<feature type="compositionally biased region" description="Acidic residues" evidence="1">
    <location>
        <begin position="43"/>
        <end position="60"/>
    </location>
</feature>
<proteinExistence type="predicted"/>
<dbReference type="AlphaFoldDB" id="A0A1X7VHJ2"/>
<accession>A0A1X7VHJ2</accession>
<dbReference type="InParanoid" id="A0A1X7VHJ2"/>
<feature type="region of interest" description="Disordered" evidence="1">
    <location>
        <begin position="38"/>
        <end position="67"/>
    </location>
</feature>
<evidence type="ECO:0000256" key="1">
    <source>
        <dbReference type="SAM" id="MobiDB-lite"/>
    </source>
</evidence>
<protein>
    <submittedName>
        <fullName evidence="2">Uncharacterized protein</fullName>
    </submittedName>
</protein>
<organism evidence="2">
    <name type="scientific">Amphimedon queenslandica</name>
    <name type="common">Sponge</name>
    <dbReference type="NCBI Taxonomy" id="400682"/>
    <lineage>
        <taxon>Eukaryota</taxon>
        <taxon>Metazoa</taxon>
        <taxon>Porifera</taxon>
        <taxon>Demospongiae</taxon>
        <taxon>Heteroscleromorpha</taxon>
        <taxon>Haplosclerida</taxon>
        <taxon>Niphatidae</taxon>
        <taxon>Amphimedon</taxon>
    </lineage>
</organism>